<comment type="caution">
    <text evidence="1">The sequence shown here is derived from an EMBL/GenBank/DDBJ whole genome shotgun (WGS) entry which is preliminary data.</text>
</comment>
<dbReference type="RefSeq" id="WP_062624712.1">
    <property type="nucleotide sequence ID" value="NZ_CAXOUJ010000028.1"/>
</dbReference>
<dbReference type="SUPFAM" id="SSF103515">
    <property type="entry name" value="Autotransporter"/>
    <property type="match status" value="1"/>
</dbReference>
<dbReference type="NCBIfam" id="TIGR01414">
    <property type="entry name" value="autotrans_barl"/>
    <property type="match status" value="1"/>
</dbReference>
<dbReference type="InterPro" id="IPR036709">
    <property type="entry name" value="Autotransporte_beta_dom_sf"/>
</dbReference>
<reference evidence="1 2" key="1">
    <citation type="submission" date="2016-03" db="EMBL/GenBank/DDBJ databases">
        <title>Comparative genomics of human isolates of Fusobacterium necrophorum.</title>
        <authorList>
            <person name="Jensen A."/>
            <person name="Bank S."/>
            <person name="Andersen P.S."/>
            <person name="Kristensen L.H."/>
            <person name="Prag J."/>
        </authorList>
    </citation>
    <scope>NUCLEOTIDE SEQUENCE [LARGE SCALE GENOMIC DNA]</scope>
    <source>
        <strain evidence="1 2">LS_1264</strain>
    </source>
</reference>
<proteinExistence type="predicted"/>
<dbReference type="AlphaFoldDB" id="A0A162IWH3"/>
<protein>
    <submittedName>
        <fullName evidence="1">Autotransporter outer membrane beta-barrel domain-containing protein</fullName>
    </submittedName>
</protein>
<dbReference type="GO" id="GO:0019867">
    <property type="term" value="C:outer membrane"/>
    <property type="evidence" value="ECO:0007669"/>
    <property type="project" value="InterPro"/>
</dbReference>
<dbReference type="Proteomes" id="UP000075816">
    <property type="component" value="Unassembled WGS sequence"/>
</dbReference>
<evidence type="ECO:0000313" key="1">
    <source>
        <dbReference type="EMBL" id="KYL04587.1"/>
    </source>
</evidence>
<evidence type="ECO:0000313" key="2">
    <source>
        <dbReference type="Proteomes" id="UP000075816"/>
    </source>
</evidence>
<organism evidence="1 2">
    <name type="scientific">Fusobacterium necrophorum subsp. funduliforme</name>
    <dbReference type="NCBI Taxonomy" id="143387"/>
    <lineage>
        <taxon>Bacteria</taxon>
        <taxon>Fusobacteriati</taxon>
        <taxon>Fusobacteriota</taxon>
        <taxon>Fusobacteriia</taxon>
        <taxon>Fusobacteriales</taxon>
        <taxon>Fusobacteriaceae</taxon>
        <taxon>Fusobacterium</taxon>
    </lineage>
</organism>
<accession>A0A162IWH3</accession>
<dbReference type="Gene3D" id="2.40.128.130">
    <property type="entry name" value="Autotransporter beta-domain"/>
    <property type="match status" value="1"/>
</dbReference>
<sequence>MKHYLRNIILIGGVVFQTALCGTATNFEVEENMKKDIQVTAANIYKTEKLEGDSAIKAKDFVIKKGAELRAEGKGIEKAKNVRAIYVEGNRFRTKMEIMEGAKVIINLTTNSEDEGLAKQKVDRSIAGFKDRPLEGMYVKHTSKPFEIKKGGELNIKTYDNQLLQAQKKGKQGKEADEEHDESDLFHQLLRKSAGLSMDADLVNSGNLNIESTGIGIKNGDFYKNKKMDFKEGSETNIRAGLIAIGAGRNKITFENGSKATLIGGSYGLIAKEATFKKGSKVTAMGKYGLGNFDYKGNGDKYIFESGSEIDIFANEAGLYALNLGGAAKILARGKNVLKTCNTRERKEGFTFEKGSILEGNITHSYGAKLFMEEGTKFFVNDQIEANVTLKGDLYVGPREAYETLKRKNYVETAKDLDLVAGASVLLFKNSNQPSIEDLNGRAAYEDVSSDKYYEANVNKVKNNTSEKSMLNLQGATVHLRAGGTFEEQGVFNDKLIFSKNAEIKGDTKLIIHPTNVSGIQRNMTFDLLEEEKKMETGEFGLEGMKISLSETELGPLVFARKDRKLEDRYIISLSDTGKLSKAAIQSMNLARDSHEWNMKELQGIQHTIFAKKDQELRENFWILSSHENFINKETDRKWKQNTLYAGYDYTFSPKLSLGFFAGQSTGGMKSMAQGIYFKKSLAPFYVGGMIKRTELKQEEKRNHSGDISFIVGHVWDKKSKLYVNNSFALTRGHVSSSQYIESNGMRTEREKFNYVDGEFHSRLGYDFTDGSLFMEAGLGKHILGKQRILWNGNVQEELKHDGLRKRIGIGGQWKIKHHGIDMKISKEYSKYHKSNMKVSLGYSYTF</sequence>
<dbReference type="eggNOG" id="ENOG502Z9G3">
    <property type="taxonomic scope" value="Bacteria"/>
</dbReference>
<gene>
    <name evidence="1" type="ORF">A2J07_04575</name>
</gene>
<dbReference type="KEGG" id="fnf:BSQ88_02935"/>
<dbReference type="InterPro" id="IPR006315">
    <property type="entry name" value="OM_autotransptr_brl_dom"/>
</dbReference>
<dbReference type="EMBL" id="LVEA01000031">
    <property type="protein sequence ID" value="KYL04587.1"/>
    <property type="molecule type" value="Genomic_DNA"/>
</dbReference>
<name>A0A162IWH3_9FUSO</name>